<dbReference type="SMART" id="SM00481">
    <property type="entry name" value="POLIIIAc"/>
    <property type="match status" value="1"/>
</dbReference>
<dbReference type="GO" id="GO:0016539">
    <property type="term" value="P:intein-mediated protein splicing"/>
    <property type="evidence" value="ECO:0007669"/>
    <property type="project" value="InterPro"/>
</dbReference>
<dbReference type="InterPro" id="IPR027434">
    <property type="entry name" value="Homing_endonucl"/>
</dbReference>
<dbReference type="InterPro" id="IPR003141">
    <property type="entry name" value="Pol/His_phosphatase_N"/>
</dbReference>
<dbReference type="Gene3D" id="1.10.150.870">
    <property type="match status" value="1"/>
</dbReference>
<dbReference type="InterPro" id="IPR004860">
    <property type="entry name" value="LAGLIDADG_dom"/>
</dbReference>
<evidence type="ECO:0000256" key="5">
    <source>
        <dbReference type="ARBA" id="ARBA00022705"/>
    </source>
</evidence>
<dbReference type="PRINTS" id="PR00379">
    <property type="entry name" value="INTEIN"/>
</dbReference>
<dbReference type="InterPro" id="IPR011708">
    <property type="entry name" value="DNA_pol3_alpha_NTPase_dom"/>
</dbReference>
<evidence type="ECO:0000256" key="1">
    <source>
        <dbReference type="ARBA" id="ARBA00012417"/>
    </source>
</evidence>
<keyword evidence="4 12" id="KW-0548">Nucleotidyltransferase</keyword>
<keyword evidence="3 12" id="KW-0808">Transferase</keyword>
<dbReference type="PANTHER" id="PTHR32294:SF0">
    <property type="entry name" value="DNA POLYMERASE III SUBUNIT ALPHA"/>
    <property type="match status" value="1"/>
</dbReference>
<accession>A0A6J4MFU7</accession>
<dbReference type="PROSITE" id="PS50817">
    <property type="entry name" value="INTEIN_N_TER"/>
    <property type="match status" value="1"/>
</dbReference>
<dbReference type="InterPro" id="IPR029460">
    <property type="entry name" value="DNAPol_HHH"/>
</dbReference>
<evidence type="ECO:0000259" key="11">
    <source>
        <dbReference type="PROSITE" id="PS50819"/>
    </source>
</evidence>
<dbReference type="Pfam" id="PF17657">
    <property type="entry name" value="DNA_pol3_finger"/>
    <property type="match status" value="1"/>
</dbReference>
<dbReference type="Gene3D" id="1.10.10.1600">
    <property type="entry name" value="Bacterial DNA polymerase III alpha subunit, thumb domain"/>
    <property type="match status" value="1"/>
</dbReference>
<dbReference type="Gene3D" id="3.20.20.140">
    <property type="entry name" value="Metal-dependent hydrolases"/>
    <property type="match status" value="1"/>
</dbReference>
<keyword evidence="8" id="KW-0651">Protein splicing</keyword>
<dbReference type="InterPro" id="IPR006141">
    <property type="entry name" value="Intein_N"/>
</dbReference>
<organism evidence="12">
    <name type="scientific">uncultured Gemmatimonadota bacterium</name>
    <dbReference type="NCBI Taxonomy" id="203437"/>
    <lineage>
        <taxon>Bacteria</taxon>
        <taxon>Pseudomonadati</taxon>
        <taxon>Gemmatimonadota</taxon>
        <taxon>environmental samples</taxon>
    </lineage>
</organism>
<evidence type="ECO:0000256" key="4">
    <source>
        <dbReference type="ARBA" id="ARBA00022695"/>
    </source>
</evidence>
<evidence type="ECO:0000256" key="2">
    <source>
        <dbReference type="ARBA" id="ARBA00019114"/>
    </source>
</evidence>
<dbReference type="InterPro" id="IPR004805">
    <property type="entry name" value="DnaE2/DnaE/PolC"/>
</dbReference>
<dbReference type="InterPro" id="IPR036844">
    <property type="entry name" value="Hint_dom_sf"/>
</dbReference>
<dbReference type="Gene3D" id="3.10.28.10">
    <property type="entry name" value="Homing endonucleases"/>
    <property type="match status" value="1"/>
</dbReference>
<dbReference type="CDD" id="cd00081">
    <property type="entry name" value="Hint"/>
    <property type="match status" value="2"/>
</dbReference>
<gene>
    <name evidence="12" type="ORF">AVDCRST_MAG68-4112</name>
</gene>
<evidence type="ECO:0000256" key="7">
    <source>
        <dbReference type="ARBA" id="ARBA00022932"/>
    </source>
</evidence>
<dbReference type="GO" id="GO:0003887">
    <property type="term" value="F:DNA-directed DNA polymerase activity"/>
    <property type="evidence" value="ECO:0007669"/>
    <property type="project" value="UniProtKB-KW"/>
</dbReference>
<reference evidence="12" key="1">
    <citation type="submission" date="2020-02" db="EMBL/GenBank/DDBJ databases">
        <authorList>
            <person name="Meier V. D."/>
        </authorList>
    </citation>
    <scope>NUCLEOTIDE SEQUENCE</scope>
    <source>
        <strain evidence="12">AVDCRST_MAG68</strain>
    </source>
</reference>
<evidence type="ECO:0000313" key="12">
    <source>
        <dbReference type="EMBL" id="CAA9357167.1"/>
    </source>
</evidence>
<dbReference type="Pfam" id="PF07733">
    <property type="entry name" value="DNA_pol3_alpha"/>
    <property type="match status" value="1"/>
</dbReference>
<dbReference type="InterPro" id="IPR003586">
    <property type="entry name" value="Hint_dom_C"/>
</dbReference>
<dbReference type="SMART" id="SM00305">
    <property type="entry name" value="HintC"/>
    <property type="match status" value="1"/>
</dbReference>
<dbReference type="SUPFAM" id="SSF51294">
    <property type="entry name" value="Hedgehog/intein (Hint) domain"/>
    <property type="match status" value="1"/>
</dbReference>
<dbReference type="InterPro" id="IPR003587">
    <property type="entry name" value="Hint_dom_N"/>
</dbReference>
<dbReference type="CDD" id="cd04485">
    <property type="entry name" value="DnaE_OBF"/>
    <property type="match status" value="1"/>
</dbReference>
<dbReference type="EMBL" id="CADCTW010000189">
    <property type="protein sequence ID" value="CAA9357167.1"/>
    <property type="molecule type" value="Genomic_DNA"/>
</dbReference>
<evidence type="ECO:0000256" key="9">
    <source>
        <dbReference type="ARBA" id="ARBA00049244"/>
    </source>
</evidence>
<dbReference type="InterPro" id="IPR030934">
    <property type="entry name" value="Intein_C"/>
</dbReference>
<evidence type="ECO:0000256" key="10">
    <source>
        <dbReference type="SAM" id="MobiDB-lite"/>
    </source>
</evidence>
<proteinExistence type="predicted"/>
<dbReference type="InterPro" id="IPR016195">
    <property type="entry name" value="Pol/histidinol_Pase-like"/>
</dbReference>
<dbReference type="PROSITE" id="PS50819">
    <property type="entry name" value="INTEIN_ENDONUCLEASE"/>
    <property type="match status" value="1"/>
</dbReference>
<dbReference type="InterPro" id="IPR004042">
    <property type="entry name" value="Intein_endonuc_central"/>
</dbReference>
<dbReference type="InterPro" id="IPR004013">
    <property type="entry name" value="PHP_dom"/>
</dbReference>
<dbReference type="PANTHER" id="PTHR32294">
    <property type="entry name" value="DNA POLYMERASE III SUBUNIT ALPHA"/>
    <property type="match status" value="1"/>
</dbReference>
<dbReference type="NCBIfam" id="TIGR01445">
    <property type="entry name" value="intein_Nterm"/>
    <property type="match status" value="1"/>
</dbReference>
<comment type="catalytic activity">
    <reaction evidence="9">
        <text>DNA(n) + a 2'-deoxyribonucleoside 5'-triphosphate = DNA(n+1) + diphosphate</text>
        <dbReference type="Rhea" id="RHEA:22508"/>
        <dbReference type="Rhea" id="RHEA-COMP:17339"/>
        <dbReference type="Rhea" id="RHEA-COMP:17340"/>
        <dbReference type="ChEBI" id="CHEBI:33019"/>
        <dbReference type="ChEBI" id="CHEBI:61560"/>
        <dbReference type="ChEBI" id="CHEBI:173112"/>
        <dbReference type="EC" id="2.7.7.7"/>
    </reaction>
</comment>
<protein>
    <recommendedName>
        <fullName evidence="2">DNA polymerase III subunit alpha</fullName>
        <ecNumber evidence="1">2.7.7.7</ecNumber>
    </recommendedName>
</protein>
<dbReference type="Pfam" id="PF14890">
    <property type="entry name" value="Intein_splicing"/>
    <property type="match status" value="1"/>
</dbReference>
<dbReference type="InterPro" id="IPR006142">
    <property type="entry name" value="INTEIN"/>
</dbReference>
<dbReference type="EC" id="2.7.7.7" evidence="1"/>
<dbReference type="GO" id="GO:0008408">
    <property type="term" value="F:3'-5' exonuclease activity"/>
    <property type="evidence" value="ECO:0007669"/>
    <property type="project" value="InterPro"/>
</dbReference>
<dbReference type="Gene3D" id="2.170.16.10">
    <property type="entry name" value="Hedgehog/Intein (Hint) domain"/>
    <property type="match status" value="2"/>
</dbReference>
<dbReference type="PROSITE" id="PS50818">
    <property type="entry name" value="INTEIN_C_TER"/>
    <property type="match status" value="1"/>
</dbReference>
<dbReference type="SUPFAM" id="SSF89550">
    <property type="entry name" value="PHP domain-like"/>
    <property type="match status" value="1"/>
</dbReference>
<dbReference type="InterPro" id="IPR041931">
    <property type="entry name" value="DNA_pol3_alpha_thumb_dom"/>
</dbReference>
<dbReference type="NCBIfam" id="TIGR00594">
    <property type="entry name" value="polc"/>
    <property type="match status" value="1"/>
</dbReference>
<dbReference type="CDD" id="cd12113">
    <property type="entry name" value="PHP_PolIIIA_DnaE3"/>
    <property type="match status" value="1"/>
</dbReference>
<feature type="domain" description="DOD-type homing endonuclease" evidence="11">
    <location>
        <begin position="896"/>
        <end position="1035"/>
    </location>
</feature>
<evidence type="ECO:0000256" key="8">
    <source>
        <dbReference type="ARBA" id="ARBA00023000"/>
    </source>
</evidence>
<feature type="region of interest" description="Disordered" evidence="10">
    <location>
        <begin position="1626"/>
        <end position="1649"/>
    </location>
</feature>
<feature type="compositionally biased region" description="Basic and acidic residues" evidence="10">
    <location>
        <begin position="1639"/>
        <end position="1649"/>
    </location>
</feature>
<keyword evidence="7" id="KW-0239">DNA-directed DNA polymerase</keyword>
<keyword evidence="5" id="KW-0235">DNA replication</keyword>
<evidence type="ECO:0000256" key="6">
    <source>
        <dbReference type="ARBA" id="ARBA00022813"/>
    </source>
</evidence>
<dbReference type="SUPFAM" id="SSF55608">
    <property type="entry name" value="Homing endonucleases"/>
    <property type="match status" value="1"/>
</dbReference>
<name>A0A6J4MFU7_9BACT</name>
<dbReference type="Pfam" id="PF14528">
    <property type="entry name" value="LAGLIDADG_3"/>
    <property type="match status" value="1"/>
</dbReference>
<dbReference type="SMART" id="SM00306">
    <property type="entry name" value="HintN"/>
    <property type="match status" value="1"/>
</dbReference>
<dbReference type="Pfam" id="PF14579">
    <property type="entry name" value="HHH_6"/>
    <property type="match status" value="1"/>
</dbReference>
<dbReference type="NCBIfam" id="TIGR01443">
    <property type="entry name" value="intein_Cterm"/>
    <property type="match status" value="1"/>
</dbReference>
<dbReference type="GO" id="GO:0006260">
    <property type="term" value="P:DNA replication"/>
    <property type="evidence" value="ECO:0007669"/>
    <property type="project" value="UniProtKB-KW"/>
</dbReference>
<sequence length="1649" mass="182624">MSFVHLHCHSEYSLLDGANRLGDLIKRAKEFEQPALALTDHGCMFGAWLFQEQAKKAGIKPIVGMEAYVAPGSRHERGKVKGEKGYYHLVLLARDLQGYKNLSKLTSIGYTEGFYSKPRIDREVLAKYSEGLIVSSACLAGEVAQHLMEDRWDQAREAVEWHQEVFRDRYYLEVQAHNSSGQDELNRRIFKLAAEMGAPVVATNDAHFLRSNDHQAHDVLLCIGLGKDFHDTNRMKYDDQLYFKNAEEMRERFPDRPDVLENTLRIADECNWSYPKGYFVPAFPVTDEGFSSEAEMLTAWVWNGAVEHYGLPGSADAAPGTEPRELLPPEIVERVEYELSVICNPKLDYSGYFLITADFIRWAREHGIPVGPGRGSAAGSIVAFCTGITDICPIKFDLLFERFLNPERVSMPDIDVDFCFERRGEVIEYVRDKYGRDAVGQIITFGTMKSRAVVKDVGRTLGFLPAETDRLAKLIPNSPAYSLTVEQAVKDIPDVKELYEKEERYRSLLDHSMTLEGLARHSSVHAAGVVIAPGPLDEYVPICTQSSKGSGGGNGESIIVTQYDMNCLEKAGMLKMDFLGLKTLTVIYDAVVMIRARHGALRHPVTGEVFEKPESIPLDDPEVYKMLARGGTAGVFQFESALATEKIRAMKADRFDDLIAANALVRPGPLDMGMDLVYIRRKLKQEEVKYPFAELSEVLEPTYGVIVYQEQVMRIAQILGGLSLAEADVLRKAVGKKDAELIAKELGKFVDKAVEKGHDRQQIRDLADQIEAFGRYGFNKCLPGDTEILDAATGRLVRIEDLYHRRAPLGAVATCDVEALKLGHGTVADVMDNGVKPVFRLRTESGREIEATDNHPFLTFDGWRQLGELKPGVHLAVPRALPVEGSAEWPEHQVIALGHLLAEGDLCHPSSVYFHNQDPAELADYVAAAERFPNVRCTSGVNKGTTYVYAARVDPAMEPGIFAWARGLGMLGKKATQKEVPADAFTLRSDQIALLLSRMWAGDGHINTADRNLYYATSSKRLAGQVQHLLLRLGIVGRIRHVNFRNNGKVYPGWQVFVTGNENLRRFAETVGARFLSAARREAVEGLVMEAPVTGPSKDLAPVGVRALVRAAKERTGESWRQVEAGADVSSRDFYPTGTNPAKIGFTRQTIAQLAEHFQDPELRRYAASDVLWDRVESIEYVGEKQTYDLEVPVTHNFVANDIIVHNSHSAAYGLLAYQTAWLKCHYPAEFMAALMSSVVDKIDDVVAYIQQCREMGKYIPRVGREGIEVLPPHVNESNWKFTVVSEGVGHIRFGLGAIRGVGEGAVRSILAAREAEGPFKNMFDLLCRIDLRLCNKRVLEALICAGALDGFAAQGERAQLLAGLDSAFATAQMIQKERDSAQDNLFDVLMGGGEGGTATLVQAPVLPAVEKWTESERLTREKEILGFFISGHPLNRYREDVALFEARGVTTSSLKSMKDMKVELACVVTEAARQVSKKDGSEWGRITVEDFHGTATVLAFGESWAKYKHVLQQDAAVVIRGAVSNRERDDEDPPLFLDGAIPLDGVRESGEVGICIELGAGGPDAAAVAEARRLMAEHAGPGPVTVLWKSGDEEATRLRSRTLRVSPHDALLAELRAALGDDRVRLLRDAPPPTPVPQRDEPWKKRGN</sequence>
<evidence type="ECO:0000256" key="3">
    <source>
        <dbReference type="ARBA" id="ARBA00022679"/>
    </source>
</evidence>
<keyword evidence="6" id="KW-0068">Autocatalytic cleavage</keyword>
<dbReference type="GO" id="GO:0004519">
    <property type="term" value="F:endonuclease activity"/>
    <property type="evidence" value="ECO:0007669"/>
    <property type="project" value="InterPro"/>
</dbReference>
<dbReference type="Pfam" id="PF02811">
    <property type="entry name" value="PHP"/>
    <property type="match status" value="1"/>
</dbReference>
<dbReference type="InterPro" id="IPR040982">
    <property type="entry name" value="DNA_pol3_finger"/>
</dbReference>